<feature type="signal peptide" evidence="1">
    <location>
        <begin position="1"/>
        <end position="24"/>
    </location>
</feature>
<gene>
    <name evidence="2" type="ORF">OC846_000141</name>
</gene>
<sequence>MRTLQRLTTASALTLLTVAVAVSAQGYASVTTSTDNSGNIYTGTIAADGTVPSFTPVANDNGGYAPVAAGGGAGGSSSAPQTLQSISGYNPPVTGAIPSPTANPGSILSPTDIPGYTGAANGNSNTVGAASRQSVINEWNMPFILTAISASLGAAVVLL</sequence>
<evidence type="ECO:0000313" key="2">
    <source>
        <dbReference type="EMBL" id="KAK0557847.1"/>
    </source>
</evidence>
<dbReference type="EMBL" id="JAPDMZ010000002">
    <property type="protein sequence ID" value="KAK0557847.1"/>
    <property type="molecule type" value="Genomic_DNA"/>
</dbReference>
<reference evidence="2" key="1">
    <citation type="journal article" date="2023" name="PhytoFront">
        <title>Draft Genome Resources of Seven Strains of Tilletia horrida, Causal Agent of Kernel Smut of Rice.</title>
        <authorList>
            <person name="Khanal S."/>
            <person name="Antony Babu S."/>
            <person name="Zhou X.G."/>
        </authorList>
    </citation>
    <scope>NUCLEOTIDE SEQUENCE</scope>
    <source>
        <strain evidence="2">TX6</strain>
    </source>
</reference>
<name>A0AAN6GUV0_9BASI</name>
<keyword evidence="1" id="KW-0732">Signal</keyword>
<accession>A0AAN6GUV0</accession>
<comment type="caution">
    <text evidence="2">The sequence shown here is derived from an EMBL/GenBank/DDBJ whole genome shotgun (WGS) entry which is preliminary data.</text>
</comment>
<dbReference type="AlphaFoldDB" id="A0AAN6GUV0"/>
<keyword evidence="3" id="KW-1185">Reference proteome</keyword>
<protein>
    <submittedName>
        <fullName evidence="2">Uncharacterized protein</fullName>
    </submittedName>
</protein>
<proteinExistence type="predicted"/>
<organism evidence="2 3">
    <name type="scientific">Tilletia horrida</name>
    <dbReference type="NCBI Taxonomy" id="155126"/>
    <lineage>
        <taxon>Eukaryota</taxon>
        <taxon>Fungi</taxon>
        <taxon>Dikarya</taxon>
        <taxon>Basidiomycota</taxon>
        <taxon>Ustilaginomycotina</taxon>
        <taxon>Exobasidiomycetes</taxon>
        <taxon>Tilletiales</taxon>
        <taxon>Tilletiaceae</taxon>
        <taxon>Tilletia</taxon>
    </lineage>
</organism>
<evidence type="ECO:0000313" key="3">
    <source>
        <dbReference type="Proteomes" id="UP001176517"/>
    </source>
</evidence>
<feature type="chain" id="PRO_5042909376" evidence="1">
    <location>
        <begin position="25"/>
        <end position="159"/>
    </location>
</feature>
<dbReference type="Proteomes" id="UP001176517">
    <property type="component" value="Unassembled WGS sequence"/>
</dbReference>
<evidence type="ECO:0000256" key="1">
    <source>
        <dbReference type="SAM" id="SignalP"/>
    </source>
</evidence>